<evidence type="ECO:0000313" key="3">
    <source>
        <dbReference type="Proteomes" id="UP000266841"/>
    </source>
</evidence>
<sequence>MLRRGFNSLKGIALLRKPARRPSKHHGDSGGPPPLEQLNHYHIIDNGVGNPRIQRQGSSGPCHRRRRRLKR</sequence>
<reference evidence="2 3" key="1">
    <citation type="journal article" date="2012" name="Genome Biol.">
        <title>Genome and low-iron response of an oceanic diatom adapted to chronic iron limitation.</title>
        <authorList>
            <person name="Lommer M."/>
            <person name="Specht M."/>
            <person name="Roy A.S."/>
            <person name="Kraemer L."/>
            <person name="Andreson R."/>
            <person name="Gutowska M.A."/>
            <person name="Wolf J."/>
            <person name="Bergner S.V."/>
            <person name="Schilhabel M.B."/>
            <person name="Klostermeier U.C."/>
            <person name="Beiko R.G."/>
            <person name="Rosenstiel P."/>
            <person name="Hippler M."/>
            <person name="Laroche J."/>
        </authorList>
    </citation>
    <scope>NUCLEOTIDE SEQUENCE [LARGE SCALE GENOMIC DNA]</scope>
    <source>
        <strain evidence="2 3">CCMP1005</strain>
    </source>
</reference>
<keyword evidence="3" id="KW-1185">Reference proteome</keyword>
<feature type="compositionally biased region" description="Basic residues" evidence="1">
    <location>
        <begin position="62"/>
        <end position="71"/>
    </location>
</feature>
<comment type="caution">
    <text evidence="2">The sequence shown here is derived from an EMBL/GenBank/DDBJ whole genome shotgun (WGS) entry which is preliminary data.</text>
</comment>
<evidence type="ECO:0000313" key="2">
    <source>
        <dbReference type="EMBL" id="EJK60344.1"/>
    </source>
</evidence>
<dbReference type="Proteomes" id="UP000266841">
    <property type="component" value="Unassembled WGS sequence"/>
</dbReference>
<dbReference type="EMBL" id="AGNL01021202">
    <property type="protein sequence ID" value="EJK60344.1"/>
    <property type="molecule type" value="Genomic_DNA"/>
</dbReference>
<evidence type="ECO:0000256" key="1">
    <source>
        <dbReference type="SAM" id="MobiDB-lite"/>
    </source>
</evidence>
<name>K0S618_THAOC</name>
<accession>K0S618</accession>
<proteinExistence type="predicted"/>
<dbReference type="AlphaFoldDB" id="K0S618"/>
<gene>
    <name evidence="2" type="ORF">THAOC_19316</name>
</gene>
<protein>
    <submittedName>
        <fullName evidence="2">Uncharacterized protein</fullName>
    </submittedName>
</protein>
<feature type="region of interest" description="Disordered" evidence="1">
    <location>
        <begin position="1"/>
        <end position="71"/>
    </location>
</feature>
<organism evidence="2 3">
    <name type="scientific">Thalassiosira oceanica</name>
    <name type="common">Marine diatom</name>
    <dbReference type="NCBI Taxonomy" id="159749"/>
    <lineage>
        <taxon>Eukaryota</taxon>
        <taxon>Sar</taxon>
        <taxon>Stramenopiles</taxon>
        <taxon>Ochrophyta</taxon>
        <taxon>Bacillariophyta</taxon>
        <taxon>Coscinodiscophyceae</taxon>
        <taxon>Thalassiosirophycidae</taxon>
        <taxon>Thalassiosirales</taxon>
        <taxon>Thalassiosiraceae</taxon>
        <taxon>Thalassiosira</taxon>
    </lineage>
</organism>
<feature type="non-terminal residue" evidence="2">
    <location>
        <position position="71"/>
    </location>
</feature>